<dbReference type="GO" id="GO:0016491">
    <property type="term" value="F:oxidoreductase activity"/>
    <property type="evidence" value="ECO:0007669"/>
    <property type="project" value="UniProtKB-KW"/>
</dbReference>
<dbReference type="SUPFAM" id="SSF53720">
    <property type="entry name" value="ALDH-like"/>
    <property type="match status" value="1"/>
</dbReference>
<dbReference type="EMBL" id="CAUOFW020005459">
    <property type="protein sequence ID" value="CAK9170242.1"/>
    <property type="molecule type" value="Genomic_DNA"/>
</dbReference>
<keyword evidence="2" id="KW-0560">Oxidoreductase</keyword>
<dbReference type="Gene3D" id="3.40.309.10">
    <property type="entry name" value="Aldehyde Dehydrogenase, Chain A, domain 2"/>
    <property type="match status" value="1"/>
</dbReference>
<accession>A0ABC8TLA3</accession>
<gene>
    <name evidence="4" type="ORF">ILEXP_LOCUS39727</name>
</gene>
<comment type="similarity">
    <text evidence="1">Belongs to the aldehyde dehydrogenase family.</text>
</comment>
<dbReference type="PANTHER" id="PTHR43570:SF30">
    <property type="entry name" value="ALDEHYDE DEHYDROGENASE"/>
    <property type="match status" value="1"/>
</dbReference>
<dbReference type="InterPro" id="IPR012394">
    <property type="entry name" value="Aldehyde_DH_NAD(P)"/>
</dbReference>
<reference evidence="4 5" key="1">
    <citation type="submission" date="2024-02" db="EMBL/GenBank/DDBJ databases">
        <authorList>
            <person name="Vignale AGUSTIN F."/>
            <person name="Sosa J E."/>
            <person name="Modenutti C."/>
        </authorList>
    </citation>
    <scope>NUCLEOTIDE SEQUENCE [LARGE SCALE GENOMIC DNA]</scope>
</reference>
<evidence type="ECO:0000259" key="3">
    <source>
        <dbReference type="Pfam" id="PF00171"/>
    </source>
</evidence>
<dbReference type="Gene3D" id="3.40.605.10">
    <property type="entry name" value="Aldehyde Dehydrogenase, Chain A, domain 1"/>
    <property type="match status" value="1"/>
</dbReference>
<dbReference type="Pfam" id="PF00171">
    <property type="entry name" value="Aldedh"/>
    <property type="match status" value="1"/>
</dbReference>
<proteinExistence type="inferred from homology"/>
<name>A0ABC8TLA3_9AQUA</name>
<organism evidence="4 5">
    <name type="scientific">Ilex paraguariensis</name>
    <name type="common">yerba mate</name>
    <dbReference type="NCBI Taxonomy" id="185542"/>
    <lineage>
        <taxon>Eukaryota</taxon>
        <taxon>Viridiplantae</taxon>
        <taxon>Streptophyta</taxon>
        <taxon>Embryophyta</taxon>
        <taxon>Tracheophyta</taxon>
        <taxon>Spermatophyta</taxon>
        <taxon>Magnoliopsida</taxon>
        <taxon>eudicotyledons</taxon>
        <taxon>Gunneridae</taxon>
        <taxon>Pentapetalae</taxon>
        <taxon>asterids</taxon>
        <taxon>campanulids</taxon>
        <taxon>Aquifoliales</taxon>
        <taxon>Aquifoliaceae</taxon>
        <taxon>Ilex</taxon>
    </lineage>
</organism>
<sequence length="207" mass="23672">MFGENPKESYSVARIVNKRHFLRLKNYLDEPMVRASIVYGGSFDEDNLFIEPTILVDPPPTSAIMTEEIFGPLLPVITLSKIEDSIQFIKSRPKALTIYAFTNNETFKKRVISETSSGSVTFNDAVIQYAADTIPFGGTGESGFGKYHGKFSFDNFTHEKAVLSRSFLTDFWFRYPPWNDHKLQLFKSIYRFDYLGILLTMLGFNKS</sequence>
<evidence type="ECO:0000256" key="1">
    <source>
        <dbReference type="ARBA" id="ARBA00009986"/>
    </source>
</evidence>
<keyword evidence="5" id="KW-1185">Reference proteome</keyword>
<dbReference type="PANTHER" id="PTHR43570">
    <property type="entry name" value="ALDEHYDE DEHYDROGENASE"/>
    <property type="match status" value="1"/>
</dbReference>
<comment type="caution">
    <text evidence="4">The sequence shown here is derived from an EMBL/GenBank/DDBJ whole genome shotgun (WGS) entry which is preliminary data.</text>
</comment>
<dbReference type="InterPro" id="IPR016162">
    <property type="entry name" value="Ald_DH_N"/>
</dbReference>
<dbReference type="AlphaFoldDB" id="A0ABC8TLA3"/>
<protein>
    <recommendedName>
        <fullName evidence="3">Aldehyde dehydrogenase domain-containing protein</fullName>
    </recommendedName>
</protein>
<evidence type="ECO:0000256" key="2">
    <source>
        <dbReference type="ARBA" id="ARBA00023002"/>
    </source>
</evidence>
<dbReference type="InterPro" id="IPR016161">
    <property type="entry name" value="Ald_DH/histidinol_DH"/>
</dbReference>
<dbReference type="Proteomes" id="UP001642360">
    <property type="component" value="Unassembled WGS sequence"/>
</dbReference>
<dbReference type="InterPro" id="IPR015590">
    <property type="entry name" value="Aldehyde_DH_dom"/>
</dbReference>
<dbReference type="InterPro" id="IPR016163">
    <property type="entry name" value="Ald_DH_C"/>
</dbReference>
<evidence type="ECO:0000313" key="5">
    <source>
        <dbReference type="Proteomes" id="UP001642360"/>
    </source>
</evidence>
<evidence type="ECO:0000313" key="4">
    <source>
        <dbReference type="EMBL" id="CAK9170242.1"/>
    </source>
</evidence>
<feature type="domain" description="Aldehyde dehydrogenase" evidence="3">
    <location>
        <begin position="7"/>
        <end position="162"/>
    </location>
</feature>